<dbReference type="PANTHER" id="PTHR43201">
    <property type="entry name" value="ACYL-COA SYNTHETASE"/>
    <property type="match status" value="1"/>
</dbReference>
<keyword evidence="4" id="KW-1185">Reference proteome</keyword>
<protein>
    <submittedName>
        <fullName evidence="3">AMP-binding protein</fullName>
    </submittedName>
</protein>
<dbReference type="Pfam" id="PF13193">
    <property type="entry name" value="AMP-binding_C"/>
    <property type="match status" value="1"/>
</dbReference>
<evidence type="ECO:0000259" key="1">
    <source>
        <dbReference type="Pfam" id="PF00501"/>
    </source>
</evidence>
<dbReference type="InterPro" id="IPR025110">
    <property type="entry name" value="AMP-bd_C"/>
</dbReference>
<dbReference type="CDD" id="cd04433">
    <property type="entry name" value="AFD_class_I"/>
    <property type="match status" value="1"/>
</dbReference>
<evidence type="ECO:0000313" key="3">
    <source>
        <dbReference type="EMBL" id="GAA5152485.1"/>
    </source>
</evidence>
<dbReference type="InterPro" id="IPR042099">
    <property type="entry name" value="ANL_N_sf"/>
</dbReference>
<reference evidence="4" key="1">
    <citation type="journal article" date="2019" name="Int. J. Syst. Evol. Microbiol.">
        <title>The Global Catalogue of Microorganisms (GCM) 10K type strain sequencing project: providing services to taxonomists for standard genome sequencing and annotation.</title>
        <authorList>
            <consortium name="The Broad Institute Genomics Platform"/>
            <consortium name="The Broad Institute Genome Sequencing Center for Infectious Disease"/>
            <person name="Wu L."/>
            <person name="Ma J."/>
        </authorList>
    </citation>
    <scope>NUCLEOTIDE SEQUENCE [LARGE SCALE GENOMIC DNA]</scope>
    <source>
        <strain evidence="4">JCM 18459</strain>
    </source>
</reference>
<dbReference type="Gene3D" id="3.30.300.30">
    <property type="match status" value="1"/>
</dbReference>
<feature type="domain" description="AMP-dependent synthetase/ligase" evidence="1">
    <location>
        <begin position="35"/>
        <end position="388"/>
    </location>
</feature>
<feature type="domain" description="AMP-binding enzyme C-terminal" evidence="2">
    <location>
        <begin position="441"/>
        <end position="514"/>
    </location>
</feature>
<gene>
    <name evidence="3" type="ORF">GCM10023340_32900</name>
</gene>
<dbReference type="InterPro" id="IPR045851">
    <property type="entry name" value="AMP-bd_C_sf"/>
</dbReference>
<evidence type="ECO:0000313" key="4">
    <source>
        <dbReference type="Proteomes" id="UP001500221"/>
    </source>
</evidence>
<name>A0ABP9PW14_9ACTN</name>
<evidence type="ECO:0000259" key="2">
    <source>
        <dbReference type="Pfam" id="PF13193"/>
    </source>
</evidence>
<organism evidence="3 4">
    <name type="scientific">Nocardioides marinquilinus</name>
    <dbReference type="NCBI Taxonomy" id="1210400"/>
    <lineage>
        <taxon>Bacteria</taxon>
        <taxon>Bacillati</taxon>
        <taxon>Actinomycetota</taxon>
        <taxon>Actinomycetes</taxon>
        <taxon>Propionibacteriales</taxon>
        <taxon>Nocardioidaceae</taxon>
        <taxon>Nocardioides</taxon>
    </lineage>
</organism>
<dbReference type="SUPFAM" id="SSF56801">
    <property type="entry name" value="Acetyl-CoA synthetase-like"/>
    <property type="match status" value="1"/>
</dbReference>
<dbReference type="Proteomes" id="UP001500221">
    <property type="component" value="Unassembled WGS sequence"/>
</dbReference>
<dbReference type="InterPro" id="IPR000873">
    <property type="entry name" value="AMP-dep_synth/lig_dom"/>
</dbReference>
<dbReference type="Pfam" id="PF00501">
    <property type="entry name" value="AMP-binding"/>
    <property type="match status" value="1"/>
</dbReference>
<dbReference type="PANTHER" id="PTHR43201:SF32">
    <property type="entry name" value="2-SUCCINYLBENZOATE--COA LIGASE, CHLOROPLASTIC_PEROXISOMAL"/>
    <property type="match status" value="1"/>
</dbReference>
<sequence>MTTAVLPRPLSPGLAAEQLDLTTGYVARLLAGWDADPDRDVVLTAEGSLTAGELARRTRAAAHRLAARGVGPGATVALLTVPNDPAMLVTRWAAHRLGAAVVHVRSMNPRTDEVELPVEVQADVLRATRPAVLLADRDSAVRARLLGSLTGVDVVTTDPELVEGTDPELVEGLPTRVEASALALVDFTSGTVNAPKLVAQSWGSRERLVGRLAGDTDPTRPARFLSVTPISHTTAPMIDAALLGGGSVVLHPGFDVDAVLAAIGAGVTDLYLAVPHLLALLDDARLATTDLTGLRRVVYSGTPSSPWRVKQAAKAFGGSLVQVYGATETGGISALTPDDHLEPELHGTVGKPFPWVEVEVRDETGDVVQHGRTGEVWVRSETVMSGYLGPDAPDRRRTKDDDGWVATGDLGRIDRHGYLVLLGRVGGVIKTGGLKIYPAAVEDALTQHPAVRQAVVEGRRSCDQREHVHATVSCAPGAVTPDELHDHVAALLSETHAPTQFTFWSGIPLTSRGKPDYRAMRARTEEER</sequence>
<dbReference type="RefSeq" id="WP_345460968.1">
    <property type="nucleotide sequence ID" value="NZ_BAABKG010000004.1"/>
</dbReference>
<comment type="caution">
    <text evidence="3">The sequence shown here is derived from an EMBL/GenBank/DDBJ whole genome shotgun (WGS) entry which is preliminary data.</text>
</comment>
<dbReference type="Gene3D" id="3.40.50.12780">
    <property type="entry name" value="N-terminal domain of ligase-like"/>
    <property type="match status" value="1"/>
</dbReference>
<dbReference type="EMBL" id="BAABKG010000004">
    <property type="protein sequence ID" value="GAA5152485.1"/>
    <property type="molecule type" value="Genomic_DNA"/>
</dbReference>
<accession>A0ABP9PW14</accession>
<proteinExistence type="predicted"/>